<keyword evidence="6" id="KW-0732">Signal</keyword>
<keyword evidence="3" id="KW-0813">Transport</keyword>
<sequence>MNKIFRVIWSKTLNTFVVVSELATGQRKSSTNSAIKPSKINSQHNLSFALNPVTLAMGIFAKNKTALKYSAIGVLGTLSYLGAVKTYATSTNIVFTNNSDPHIIAPHGTEDTFKSANDKLGALGSIILNPSSKNYGNGRGLDISKCGATCTISEIGKDKVHRFGVAIGTDSEAEGDLKEDGSKITLNNQADTLANYGQAVAVGFRAKAKGLKSVALGASANAYGGQSVSLGSGSYSFHRATALGNEANASANFSVALGDRAKSSANSSIAIGLLANASGSTGHTIAIGVNATTASDAIDAIALGHNAFASSNYSISIGYGIKANEASVVIGNNGTGSFVQSGQTTTIAKGSVIIGDKAWVGDTVDASNKGNNGEAQGITWAAVAIGKNSRVHLNRGVAIGRGATVTTKESVAIGSDSKTTANLSAFGYDPSTGKLYTGSGNQWKPNFGEFAVGDGNTGNITGLANANLTTSSTEAVSGKQLTDLATTLGVEVNTDNKTFKPKTFTKVEGGELNSGATNVTSAVEQLISAVNKGLKFTGNNASEVITRKLDETLKIQGEGDTAPTSTAKNNINVKANTTTNTLEIQLASNLTNLASVGHDANNSITFGNGGSATTFKVGGSAVVFTKDNDKVKISNVATPIADYDAANKKYVDDQVKEANDKLTNKVNEVDANRPFVFMLNENGKEVEVVKGRDGKLYKKDELKDATYQDGKGYMTAKGQIVNSLRPDQTMNVTIAASKITPDHLALSVGNVASGLGLTGNYTSGSKGNLAKPDAIDVANATTKITELVKDNSSFTGTALNKVATVGDLQAVAIAGLNFAGNTGTNVHKKLTDTLAIVGNKTLFEQAQQKVLSDMGLTQMPDTSDSKRSDYEKALQNATKAITDRFSDKNVITTTDGKEISIKVAERPEFKGIDVTDPKSDDSVAIDPDGINIADGHKSNVIDKDGVSVNDADGNSSSLSANGVNVEGENGSSELSADNLSFETQDGRGNAKYGADGAEIVDDKNNRNNIDATGLIIADDDKSNIIDKEGIAISDSDGNSSNVSAEGVNVEGENGSSTLAAGKLSLTDQKGTDSVVINAGNEQHGPSIDFAHDETGKARGRINGLADITADETDGSIAANKNYVDARIKEATSGQPFEYATKGKDPEKVVRGLDNKLYKESELNNYYYDSKEGKYKPKDATKPNSLNEIANKDVIVNVMPKGEGKDPITIGNVESILGKDASTDKDQAASAIKQLIDNNGTLAEKKDNVATGSDVAALAKAGLDFGANVGDDIHKNLGEKVSIVGKDLNKEAKDAVLKEMGITDVPADGAPNKADYDAKYKEALAKSKKAVTEGFSAKNVATEIKNNQVVIKIADKPEFKALSITDEANPDVTTDLAPDGVVIADEQGNSHDVSVKGSVITDENGNSNSITATDVVLSSGDNESKLEAGKLTLAKSDGNNNNKVIVEVTDKGGKLTGLEARDVTAKDYGKGDNAGRAATESAVKKTYEDVKNGVLGPLVFTDKEGNRLVNVDGKYYKAKDVKADGTVDPKAEEKSKDAVLSLVHVGQSNTDPVVDPTVLNNVAPGEVSEHSKQAVNGAQLYQTNLAIQSNASRIDGLQSQINTVDKNMRAGVAQAVAQANLPQVFLPGKSTLSLATGHYMGTQAFAMGYSRVSDNGKVIVKFSLGHGDKQTSVGAGVGYTW</sequence>
<feature type="domain" description="Trimeric autotransporter adhesin YadA-like head" evidence="12">
    <location>
        <begin position="298"/>
        <end position="320"/>
    </location>
</feature>
<dbReference type="Pfam" id="PF13018">
    <property type="entry name" value="ESPR"/>
    <property type="match status" value="1"/>
</dbReference>
<evidence type="ECO:0000256" key="5">
    <source>
        <dbReference type="ARBA" id="ARBA00022692"/>
    </source>
</evidence>
<dbReference type="Gene3D" id="3.30.1300.30">
    <property type="entry name" value="GSPII I/J protein-like"/>
    <property type="match status" value="1"/>
</dbReference>
<evidence type="ECO:0000313" key="14">
    <source>
        <dbReference type="EMBL" id="STO60414.1"/>
    </source>
</evidence>
<evidence type="ECO:0000259" key="12">
    <source>
        <dbReference type="Pfam" id="PF05658"/>
    </source>
</evidence>
<evidence type="ECO:0000256" key="10">
    <source>
        <dbReference type="SAM" id="MobiDB-lite"/>
    </source>
</evidence>
<keyword evidence="8" id="KW-0472">Membrane</keyword>
<dbReference type="Pfam" id="PF05658">
    <property type="entry name" value="YadA_head"/>
    <property type="match status" value="4"/>
</dbReference>
<evidence type="ECO:0000256" key="2">
    <source>
        <dbReference type="ARBA" id="ARBA00004442"/>
    </source>
</evidence>
<gene>
    <name evidence="14" type="ORF">NCTC1659_01703</name>
</gene>
<evidence type="ECO:0000259" key="11">
    <source>
        <dbReference type="Pfam" id="PF03895"/>
    </source>
</evidence>
<protein>
    <submittedName>
        <fullName evidence="14">Large adhesin</fullName>
    </submittedName>
</protein>
<dbReference type="InterPro" id="IPR005594">
    <property type="entry name" value="YadA_C"/>
</dbReference>
<evidence type="ECO:0000256" key="3">
    <source>
        <dbReference type="ARBA" id="ARBA00022448"/>
    </source>
</evidence>
<evidence type="ECO:0000313" key="15">
    <source>
        <dbReference type="Proteomes" id="UP000254329"/>
    </source>
</evidence>
<dbReference type="InterPro" id="IPR011049">
    <property type="entry name" value="Serralysin-like_metalloprot_C"/>
</dbReference>
<evidence type="ECO:0000256" key="8">
    <source>
        <dbReference type="ARBA" id="ARBA00023136"/>
    </source>
</evidence>
<evidence type="ECO:0000256" key="4">
    <source>
        <dbReference type="ARBA" id="ARBA00022452"/>
    </source>
</evidence>
<dbReference type="Pfam" id="PF03895">
    <property type="entry name" value="YadA_anchor"/>
    <property type="match status" value="1"/>
</dbReference>
<feature type="domain" description="ESPR" evidence="13">
    <location>
        <begin position="1"/>
        <end position="36"/>
    </location>
</feature>
<dbReference type="CDD" id="cd12820">
    <property type="entry name" value="LbR_YadA-like"/>
    <property type="match status" value="1"/>
</dbReference>
<dbReference type="STRING" id="733.B0186_00965"/>
<name>A0A1V4B3L5_9PAST</name>
<feature type="region of interest" description="Disordered" evidence="10">
    <location>
        <begin position="949"/>
        <end position="975"/>
    </location>
</feature>
<dbReference type="RefSeq" id="WP_078217518.1">
    <property type="nucleotide sequence ID" value="NZ_MUXZ01000004.1"/>
</dbReference>
<feature type="domain" description="Trimeric autotransporter adhesin YadA-like head" evidence="12">
    <location>
        <begin position="208"/>
        <end position="234"/>
    </location>
</feature>
<feature type="domain" description="Trimeric autotransporter adhesin YadA-like head" evidence="12">
    <location>
        <begin position="239"/>
        <end position="261"/>
    </location>
</feature>
<evidence type="ECO:0000259" key="13">
    <source>
        <dbReference type="Pfam" id="PF13018"/>
    </source>
</evidence>
<dbReference type="GO" id="GO:0009279">
    <property type="term" value="C:cell outer membrane"/>
    <property type="evidence" value="ECO:0007669"/>
    <property type="project" value="UniProtKB-SubCell"/>
</dbReference>
<keyword evidence="5" id="KW-0812">Transmembrane</keyword>
<evidence type="ECO:0000256" key="6">
    <source>
        <dbReference type="ARBA" id="ARBA00022729"/>
    </source>
</evidence>
<keyword evidence="4" id="KW-1134">Transmembrane beta strand</keyword>
<organism evidence="14 15">
    <name type="scientific">Canicola haemoglobinophilus</name>
    <dbReference type="NCBI Taxonomy" id="733"/>
    <lineage>
        <taxon>Bacteria</taxon>
        <taxon>Pseudomonadati</taxon>
        <taxon>Pseudomonadota</taxon>
        <taxon>Gammaproteobacteria</taxon>
        <taxon>Pasteurellales</taxon>
        <taxon>Pasteurellaceae</taxon>
        <taxon>Canicola</taxon>
    </lineage>
</organism>
<dbReference type="EMBL" id="UGHF01000001">
    <property type="protein sequence ID" value="STO60414.1"/>
    <property type="molecule type" value="Genomic_DNA"/>
</dbReference>
<keyword evidence="9" id="KW-0998">Cell outer membrane</keyword>
<dbReference type="GO" id="GO:0015031">
    <property type="term" value="P:protein transport"/>
    <property type="evidence" value="ECO:0007669"/>
    <property type="project" value="UniProtKB-KW"/>
</dbReference>
<dbReference type="Gene3D" id="1.20.5.170">
    <property type="match status" value="1"/>
</dbReference>
<dbReference type="InterPro" id="IPR045584">
    <property type="entry name" value="Pilin-like"/>
</dbReference>
<evidence type="ECO:0000256" key="7">
    <source>
        <dbReference type="ARBA" id="ARBA00022927"/>
    </source>
</evidence>
<dbReference type="GO" id="GO:0009986">
    <property type="term" value="C:cell surface"/>
    <property type="evidence" value="ECO:0007669"/>
    <property type="project" value="UniProtKB-SubCell"/>
</dbReference>
<dbReference type="SUPFAM" id="SSF101967">
    <property type="entry name" value="Adhesin YadA, collagen-binding domain"/>
    <property type="match status" value="2"/>
</dbReference>
<dbReference type="InterPro" id="IPR008640">
    <property type="entry name" value="Adhesin_Head_dom"/>
</dbReference>
<feature type="compositionally biased region" description="Polar residues" evidence="10">
    <location>
        <begin position="952"/>
        <end position="962"/>
    </location>
</feature>
<dbReference type="SUPFAM" id="SSF54523">
    <property type="entry name" value="Pili subunits"/>
    <property type="match status" value="1"/>
</dbReference>
<accession>A0A1V4B3L5</accession>
<feature type="region of interest" description="Disordered" evidence="10">
    <location>
        <begin position="1032"/>
        <end position="1055"/>
    </location>
</feature>
<feature type="domain" description="Trimeric autotransporter adhesin YadA-like C-terminal membrane anchor" evidence="11">
    <location>
        <begin position="1621"/>
        <end position="1680"/>
    </location>
</feature>
<evidence type="ECO:0000256" key="9">
    <source>
        <dbReference type="ARBA" id="ARBA00023237"/>
    </source>
</evidence>
<keyword evidence="15" id="KW-1185">Reference proteome</keyword>
<reference evidence="14 15" key="1">
    <citation type="submission" date="2018-06" db="EMBL/GenBank/DDBJ databases">
        <authorList>
            <consortium name="Pathogen Informatics"/>
            <person name="Doyle S."/>
        </authorList>
    </citation>
    <scope>NUCLEOTIDE SEQUENCE [LARGE SCALE GENOMIC DNA]</scope>
    <source>
        <strain evidence="14 15">NCTC1659</strain>
    </source>
</reference>
<evidence type="ECO:0000256" key="1">
    <source>
        <dbReference type="ARBA" id="ARBA00004241"/>
    </source>
</evidence>
<keyword evidence="7" id="KW-0653">Protein transport</keyword>
<comment type="subcellular location">
    <subcellularLocation>
        <location evidence="2">Cell outer membrane</location>
    </subcellularLocation>
    <subcellularLocation>
        <location evidence="1">Cell surface</location>
    </subcellularLocation>
</comment>
<feature type="domain" description="Trimeric autotransporter adhesin YadA-like head" evidence="12">
    <location>
        <begin position="396"/>
        <end position="417"/>
    </location>
</feature>
<dbReference type="InterPro" id="IPR024973">
    <property type="entry name" value="ESPR"/>
</dbReference>
<dbReference type="Gene3D" id="2.150.10.10">
    <property type="entry name" value="Serralysin-like metalloprotease, C-terminal"/>
    <property type="match status" value="3"/>
</dbReference>
<proteinExistence type="predicted"/>
<dbReference type="Proteomes" id="UP000254329">
    <property type="component" value="Unassembled WGS sequence"/>
</dbReference>